<dbReference type="SUPFAM" id="SSF51197">
    <property type="entry name" value="Clavaminate synthase-like"/>
    <property type="match status" value="1"/>
</dbReference>
<dbReference type="Proteomes" id="UP000622604">
    <property type="component" value="Unassembled WGS sequence"/>
</dbReference>
<reference evidence="1" key="2">
    <citation type="submission" date="2020-09" db="EMBL/GenBank/DDBJ databases">
        <authorList>
            <person name="Sun Q."/>
            <person name="Kim S."/>
        </authorList>
    </citation>
    <scope>NUCLEOTIDE SEQUENCE</scope>
    <source>
        <strain evidence="1">KCTC 32337</strain>
    </source>
</reference>
<reference evidence="1" key="1">
    <citation type="journal article" date="2014" name="Int. J. Syst. Evol. Microbiol.">
        <title>Complete genome sequence of Corynebacterium casei LMG S-19264T (=DSM 44701T), isolated from a smear-ripened cheese.</title>
        <authorList>
            <consortium name="US DOE Joint Genome Institute (JGI-PGF)"/>
            <person name="Walter F."/>
            <person name="Albersmeier A."/>
            <person name="Kalinowski J."/>
            <person name="Ruckert C."/>
        </authorList>
    </citation>
    <scope>NUCLEOTIDE SEQUENCE</scope>
    <source>
        <strain evidence="1">KCTC 32337</strain>
    </source>
</reference>
<dbReference type="PANTHER" id="PTHR40470">
    <property type="entry name" value="PHYTANOYL-COA DIOXYGENASE FAMILY PROTEIN (AFU_ORTHOLOGUE AFUA_2G15850)"/>
    <property type="match status" value="1"/>
</dbReference>
<evidence type="ECO:0008006" key="3">
    <source>
        <dbReference type="Google" id="ProtNLM"/>
    </source>
</evidence>
<protein>
    <recommendedName>
        <fullName evidence="3">Phytanoyl-CoA dioxygenase</fullName>
    </recommendedName>
</protein>
<organism evidence="1 2">
    <name type="scientific">Paraglaciecola chathamensis</name>
    <dbReference type="NCBI Taxonomy" id="368405"/>
    <lineage>
        <taxon>Bacteria</taxon>
        <taxon>Pseudomonadati</taxon>
        <taxon>Pseudomonadota</taxon>
        <taxon>Gammaproteobacteria</taxon>
        <taxon>Alteromonadales</taxon>
        <taxon>Alteromonadaceae</taxon>
        <taxon>Paraglaciecola</taxon>
    </lineage>
</organism>
<comment type="caution">
    <text evidence="1">The sequence shown here is derived from an EMBL/GenBank/DDBJ whole genome shotgun (WGS) entry which is preliminary data.</text>
</comment>
<evidence type="ECO:0000313" key="2">
    <source>
        <dbReference type="Proteomes" id="UP000622604"/>
    </source>
</evidence>
<proteinExistence type="predicted"/>
<dbReference type="PANTHER" id="PTHR40470:SF1">
    <property type="entry name" value="PHYTANOYL-COA DIOXYGENASE FAMILY PROTEIN (AFU_ORTHOLOGUE AFUA_2G15850)"/>
    <property type="match status" value="1"/>
</dbReference>
<dbReference type="AlphaFoldDB" id="A0A8H9I8D1"/>
<accession>A0A8H9I8D1</accession>
<dbReference type="InterPro" id="IPR008775">
    <property type="entry name" value="Phytyl_CoA_dOase-like"/>
</dbReference>
<dbReference type="GO" id="GO:0016706">
    <property type="term" value="F:2-oxoglutarate-dependent dioxygenase activity"/>
    <property type="evidence" value="ECO:0007669"/>
    <property type="project" value="UniProtKB-ARBA"/>
</dbReference>
<dbReference type="EMBL" id="BMZC01000003">
    <property type="protein sequence ID" value="GGZ57663.1"/>
    <property type="molecule type" value="Genomic_DNA"/>
</dbReference>
<name>A0A8H9I8D1_9ALTE</name>
<dbReference type="Gene3D" id="2.60.120.620">
    <property type="entry name" value="q2cbj1_9rhob like domain"/>
    <property type="match status" value="1"/>
</dbReference>
<gene>
    <name evidence="1" type="ORF">GCM10011274_14910</name>
</gene>
<dbReference type="Pfam" id="PF05721">
    <property type="entry name" value="PhyH"/>
    <property type="match status" value="1"/>
</dbReference>
<evidence type="ECO:0000313" key="1">
    <source>
        <dbReference type="EMBL" id="GGZ57663.1"/>
    </source>
</evidence>
<sequence length="257" mass="29768">MDMTLDQGYSENGYCLVKHFIHGAELVALREIALRFHASWITTNQAFYRRRAVNAAYLTNGEHINEVDRLTLFKLIASKQLQLQIQKVFGQSPAFMNTQLFFNPNNKKQKNYWHRDSQYHLNIEQQERALQGADVVHFRIALNDEPGIEVVPKSHKNWDTEEELSVRMQTNRRVNSDELSSGRLIPLHAGDLLIFSANMIHRGVYGLDRLSLDILLCDAVPELLEFAQEDCLPQSEVSKYLPHPEVFELTRKLKNNH</sequence>